<evidence type="ECO:0000256" key="2">
    <source>
        <dbReference type="SAM" id="Coils"/>
    </source>
</evidence>
<proteinExistence type="predicted"/>
<dbReference type="Gene3D" id="1.20.58.1770">
    <property type="match status" value="1"/>
</dbReference>
<feature type="region of interest" description="Disordered" evidence="3">
    <location>
        <begin position="119"/>
        <end position="141"/>
    </location>
</feature>
<dbReference type="SUPFAM" id="SSF161256">
    <property type="entry name" value="RILP dimerisation region"/>
    <property type="match status" value="1"/>
</dbReference>
<feature type="coiled-coil region" evidence="2">
    <location>
        <begin position="226"/>
        <end position="287"/>
    </location>
</feature>
<organism evidence="6 7">
    <name type="scientific">Aedes aegypti</name>
    <name type="common">Yellowfever mosquito</name>
    <name type="synonym">Culex aegypti</name>
    <dbReference type="NCBI Taxonomy" id="7159"/>
    <lineage>
        <taxon>Eukaryota</taxon>
        <taxon>Metazoa</taxon>
        <taxon>Ecdysozoa</taxon>
        <taxon>Arthropoda</taxon>
        <taxon>Hexapoda</taxon>
        <taxon>Insecta</taxon>
        <taxon>Pterygota</taxon>
        <taxon>Neoptera</taxon>
        <taxon>Endopterygota</taxon>
        <taxon>Diptera</taxon>
        <taxon>Nematocera</taxon>
        <taxon>Culicoidea</taxon>
        <taxon>Culicidae</taxon>
        <taxon>Culicinae</taxon>
        <taxon>Aedini</taxon>
        <taxon>Aedes</taxon>
        <taxon>Stegomyia</taxon>
    </lineage>
</organism>
<dbReference type="EnsemblMetazoa" id="AAEL012476-RB">
    <property type="protein sequence ID" value="AAEL012476-PB"/>
    <property type="gene ID" value="AAEL012476"/>
</dbReference>
<dbReference type="GO" id="GO:0051959">
    <property type="term" value="F:dynein light intermediate chain binding"/>
    <property type="evidence" value="ECO:0007669"/>
    <property type="project" value="TreeGrafter"/>
</dbReference>
<dbReference type="PANTHER" id="PTHR21502:SF4">
    <property type="entry name" value="RILP-LIKE PROTEIN HOMOLOG"/>
    <property type="match status" value="1"/>
</dbReference>
<feature type="compositionally biased region" description="Polar residues" evidence="3">
    <location>
        <begin position="122"/>
        <end position="141"/>
    </location>
</feature>
<feature type="region of interest" description="Disordered" evidence="3">
    <location>
        <begin position="300"/>
        <end position="328"/>
    </location>
</feature>
<evidence type="ECO:0000313" key="6">
    <source>
        <dbReference type="EnsemblMetazoa" id="AAEL012476-PB"/>
    </source>
</evidence>
<dbReference type="PANTHER" id="PTHR21502">
    <property type="entry name" value="ZINC FINGER PROTEIN DZIP1"/>
    <property type="match status" value="1"/>
</dbReference>
<gene>
    <name evidence="6" type="primary">5576379</name>
</gene>
<dbReference type="GO" id="GO:0036064">
    <property type="term" value="C:ciliary basal body"/>
    <property type="evidence" value="ECO:0007669"/>
    <property type="project" value="TreeGrafter"/>
</dbReference>
<dbReference type="Proteomes" id="UP000008820">
    <property type="component" value="Chromosome 2"/>
</dbReference>
<dbReference type="CDD" id="cd14445">
    <property type="entry name" value="RILP-like"/>
    <property type="match status" value="1"/>
</dbReference>
<name>A0A903UTM0_AEDAE</name>
<dbReference type="InterPro" id="IPR034744">
    <property type="entry name" value="RH2"/>
</dbReference>
<dbReference type="GO" id="GO:0005737">
    <property type="term" value="C:cytoplasm"/>
    <property type="evidence" value="ECO:0007669"/>
    <property type="project" value="TreeGrafter"/>
</dbReference>
<dbReference type="GO" id="GO:0060271">
    <property type="term" value="P:cilium assembly"/>
    <property type="evidence" value="ECO:0007669"/>
    <property type="project" value="TreeGrafter"/>
</dbReference>
<dbReference type="GO" id="GO:0031267">
    <property type="term" value="F:small GTPase binding"/>
    <property type="evidence" value="ECO:0007669"/>
    <property type="project" value="TreeGrafter"/>
</dbReference>
<protein>
    <recommendedName>
        <fullName evidence="8">RILP-like protein</fullName>
    </recommendedName>
</protein>
<dbReference type="OrthoDB" id="10069524at2759"/>
<dbReference type="Pfam" id="PF09744">
    <property type="entry name" value="RH1"/>
    <property type="match status" value="1"/>
</dbReference>
<keyword evidence="1 2" id="KW-0175">Coiled coil</keyword>
<feature type="domain" description="RH2" evidence="5">
    <location>
        <begin position="259"/>
        <end position="338"/>
    </location>
</feature>
<evidence type="ECO:0008006" key="8">
    <source>
        <dbReference type="Google" id="ProtNLM"/>
    </source>
</evidence>
<evidence type="ECO:0000256" key="1">
    <source>
        <dbReference type="ARBA" id="ARBA00023054"/>
    </source>
</evidence>
<evidence type="ECO:0000259" key="4">
    <source>
        <dbReference type="PROSITE" id="PS51776"/>
    </source>
</evidence>
<dbReference type="PROSITE" id="PS51777">
    <property type="entry name" value="RH2"/>
    <property type="match status" value="1"/>
</dbReference>
<reference evidence="6" key="2">
    <citation type="submission" date="2022-10" db="UniProtKB">
        <authorList>
            <consortium name="EnsemblMetazoa"/>
        </authorList>
    </citation>
    <scope>IDENTIFICATION</scope>
    <source>
        <strain evidence="6">LVP_AGWG</strain>
    </source>
</reference>
<evidence type="ECO:0000259" key="5">
    <source>
        <dbReference type="PROSITE" id="PS51777"/>
    </source>
</evidence>
<sequence>MNTAEEISVVDVYDLASDVGKEFEKIIDKNGPNAVTDLIPKVINILELLETLAVRREGECALVQELNDKISQLENDKQEKAEFKKKIDKEMEAIEEQWRIETRDLLQLISRLQNENRRLAKAQSTETMSSKSYPTDTPNVENQPQMFCANCDSSTISKLKTKINEQSGDLKFKERELHEKLSEISAMSSQIERLKSSLGECRRRQKLSQNQMITLFEERADFLAQLQDQQHEITMLRKRLGIAEKENEDLTDIVKEDEKPRFSTVELKEVLTERNELKLRVNDLEQELLVCKQPNAADIENDTSCPSSTHDLPVQGPLPYEPDDAPWKKHSESGIRKFFRKLFSDVNSETASFPRRSVSTLTKMALSSGPHSDIPI</sequence>
<accession>A0A903UTM0</accession>
<dbReference type="InterPro" id="IPR051241">
    <property type="entry name" value="DZIP_RILPL"/>
</dbReference>
<evidence type="ECO:0000313" key="7">
    <source>
        <dbReference type="Proteomes" id="UP000008820"/>
    </source>
</evidence>
<keyword evidence="7" id="KW-1185">Reference proteome</keyword>
<dbReference type="AlphaFoldDB" id="A0A903UTM0"/>
<dbReference type="PROSITE" id="PS51776">
    <property type="entry name" value="RH1"/>
    <property type="match status" value="1"/>
</dbReference>
<evidence type="ECO:0000256" key="3">
    <source>
        <dbReference type="SAM" id="MobiDB-lite"/>
    </source>
</evidence>
<reference evidence="6 7" key="1">
    <citation type="submission" date="2017-06" db="EMBL/GenBank/DDBJ databases">
        <title>Aedes aegypti genome working group (AGWG) sequencing and assembly.</title>
        <authorList>
            <consortium name="Aedes aegypti Genome Working Group (AGWG)"/>
            <person name="Matthews B.J."/>
        </authorList>
    </citation>
    <scope>NUCLEOTIDE SEQUENCE [LARGE SCALE GENOMIC DNA]</scope>
    <source>
        <strain evidence="6 7">LVP_AGWG</strain>
    </source>
</reference>
<dbReference type="InterPro" id="IPR034743">
    <property type="entry name" value="RH1"/>
</dbReference>
<feature type="domain" description="RH1" evidence="4">
    <location>
        <begin position="1"/>
        <end position="83"/>
    </location>
</feature>